<keyword evidence="4 8" id="KW-0812">Transmembrane</keyword>
<dbReference type="InterPro" id="IPR017452">
    <property type="entry name" value="GPCR_Rhodpsn_7TM"/>
</dbReference>
<evidence type="ECO:0000256" key="3">
    <source>
        <dbReference type="ARBA" id="ARBA00018873"/>
    </source>
</evidence>
<evidence type="ECO:0000256" key="1">
    <source>
        <dbReference type="ARBA" id="ARBA00004100"/>
    </source>
</evidence>
<dbReference type="GO" id="GO:0016020">
    <property type="term" value="C:membrane"/>
    <property type="evidence" value="ECO:0007669"/>
    <property type="project" value="UniProtKB-SubCell"/>
</dbReference>
<evidence type="ECO:0000259" key="10">
    <source>
        <dbReference type="PROSITE" id="PS50262"/>
    </source>
</evidence>
<keyword evidence="11" id="KW-1185">Reference proteome</keyword>
<gene>
    <name evidence="12" type="primary">LOC106168992</name>
</gene>
<dbReference type="PANTHER" id="PTHR46061">
    <property type="entry name" value="THYROTROPIN-RELEASING HORMONE RECEPTOR"/>
    <property type="match status" value="1"/>
</dbReference>
<dbReference type="OrthoDB" id="5987936at2759"/>
<feature type="transmembrane region" description="Helical" evidence="9">
    <location>
        <begin position="221"/>
        <end position="245"/>
    </location>
</feature>
<dbReference type="PANTHER" id="PTHR46061:SF3">
    <property type="entry name" value="THYROTROPIN-RELEASING HORMONE RECEPTOR"/>
    <property type="match status" value="1"/>
</dbReference>
<feature type="transmembrane region" description="Helical" evidence="9">
    <location>
        <begin position="173"/>
        <end position="192"/>
    </location>
</feature>
<feature type="domain" description="G-protein coupled receptors family 1 profile" evidence="10">
    <location>
        <begin position="71"/>
        <end position="345"/>
    </location>
</feature>
<dbReference type="PROSITE" id="PS50262">
    <property type="entry name" value="G_PROTEIN_RECEP_F1_2"/>
    <property type="match status" value="1"/>
</dbReference>
<dbReference type="SUPFAM" id="SSF81321">
    <property type="entry name" value="Family A G protein-coupled receptor-like"/>
    <property type="match status" value="1"/>
</dbReference>
<dbReference type="GeneID" id="106168992"/>
<feature type="transmembrane region" description="Helical" evidence="9">
    <location>
        <begin position="322"/>
        <end position="348"/>
    </location>
</feature>
<dbReference type="InParanoid" id="A0A1S3IZV9"/>
<dbReference type="SMART" id="SM01381">
    <property type="entry name" value="7TM_GPCR_Srsx"/>
    <property type="match status" value="1"/>
</dbReference>
<dbReference type="AlphaFoldDB" id="A0A1S3IZV9"/>
<comment type="subcellular location">
    <subcellularLocation>
        <location evidence="2">Membrane</location>
    </subcellularLocation>
</comment>
<dbReference type="RefSeq" id="XP_013403730.2">
    <property type="nucleotide sequence ID" value="XM_013548276.2"/>
</dbReference>
<feature type="transmembrane region" description="Helical" evidence="9">
    <location>
        <begin position="92"/>
        <end position="118"/>
    </location>
</feature>
<feature type="transmembrane region" description="Helical" evidence="9">
    <location>
        <begin position="124"/>
        <end position="152"/>
    </location>
</feature>
<dbReference type="GO" id="GO:0004997">
    <property type="term" value="F:thyrotropin-releasing hormone receptor activity"/>
    <property type="evidence" value="ECO:0007669"/>
    <property type="project" value="InterPro"/>
</dbReference>
<evidence type="ECO:0000313" key="11">
    <source>
        <dbReference type="Proteomes" id="UP000085678"/>
    </source>
</evidence>
<keyword evidence="8" id="KW-0675">Receptor</keyword>
<dbReference type="PROSITE" id="PS00237">
    <property type="entry name" value="G_PROTEIN_RECEP_F1_1"/>
    <property type="match status" value="1"/>
</dbReference>
<dbReference type="InterPro" id="IPR000276">
    <property type="entry name" value="GPCR_Rhodpsn"/>
</dbReference>
<evidence type="ECO:0000256" key="6">
    <source>
        <dbReference type="ARBA" id="ARBA00023136"/>
    </source>
</evidence>
<sequence length="391" mass="44292">MAQSPSGLPPQSSMDQGSFLNGTESNWNNNISLCVSNESVTNVTLPFYYPLPYVIISVIMGVIIFTVGFLGNLLVIVVVARTKTMHSTTNCYLVSLALADCLVLISATLPHTVGMFWAANHFPYGTVCCALLTFLNYLGINASALSITAFTIERYIAICHPMKAHAMCTVSRAKKLIIGLWIFSIFYNSPWFGLTEIQVPTGDSSVLQVCTFKLDRGRYAAYYFVDLVLFYIIPLAVTAVLYCLIGRILFLSTNRGLAADSIKRNTMKERVNKDRTSFKQDMTRSRIQIVKMLVVVVVLFALLWLPYRALVVYNSFTDEEYLNIWFALFCRMMIFLNSAINPILYNVMSVKFRTAFRRLLCERRYNHKESRAVEHTNMMTEHTEMCTLNAV</sequence>
<evidence type="ECO:0000313" key="12">
    <source>
        <dbReference type="RefSeq" id="XP_013403730.2"/>
    </source>
</evidence>
<keyword evidence="8" id="KW-0297">G-protein coupled receptor</keyword>
<accession>A0A1S3IZV9</accession>
<dbReference type="PRINTS" id="PR00237">
    <property type="entry name" value="GPCRRHODOPSN"/>
</dbReference>
<organism evidence="11 12">
    <name type="scientific">Lingula anatina</name>
    <name type="common">Brachiopod</name>
    <name type="synonym">Lingula unguis</name>
    <dbReference type="NCBI Taxonomy" id="7574"/>
    <lineage>
        <taxon>Eukaryota</taxon>
        <taxon>Metazoa</taxon>
        <taxon>Spiralia</taxon>
        <taxon>Lophotrochozoa</taxon>
        <taxon>Brachiopoda</taxon>
        <taxon>Linguliformea</taxon>
        <taxon>Lingulata</taxon>
        <taxon>Lingulida</taxon>
        <taxon>Linguloidea</taxon>
        <taxon>Lingulidae</taxon>
        <taxon>Lingula</taxon>
    </lineage>
</organism>
<evidence type="ECO:0000256" key="7">
    <source>
        <dbReference type="ARBA" id="ARBA00032251"/>
    </source>
</evidence>
<reference evidence="12" key="1">
    <citation type="submission" date="2025-08" db="UniProtKB">
        <authorList>
            <consortium name="RefSeq"/>
        </authorList>
    </citation>
    <scope>IDENTIFICATION</scope>
    <source>
        <tissue evidence="12">Gonads</tissue>
    </source>
</reference>
<evidence type="ECO:0000256" key="4">
    <source>
        <dbReference type="ARBA" id="ARBA00022692"/>
    </source>
</evidence>
<dbReference type="KEGG" id="lak:106168992"/>
<comment type="function">
    <text evidence="1">Receptor for thyrotropin-releasing hormone (TRH). Upon ligand binding, this G-protein-coupled receptor triggers activation of the phosphatidylinositol (IP3)-calcium-protein kinase C (PKC) pathway.</text>
</comment>
<dbReference type="Proteomes" id="UP000085678">
    <property type="component" value="Unplaced"/>
</dbReference>
<proteinExistence type="inferred from homology"/>
<evidence type="ECO:0000256" key="2">
    <source>
        <dbReference type="ARBA" id="ARBA00004370"/>
    </source>
</evidence>
<keyword evidence="5 9" id="KW-1133">Transmembrane helix</keyword>
<keyword evidence="8" id="KW-0807">Transducer</keyword>
<name>A0A1S3IZV9_LINAN</name>
<evidence type="ECO:0000256" key="8">
    <source>
        <dbReference type="RuleBase" id="RU000688"/>
    </source>
</evidence>
<evidence type="ECO:0000256" key="9">
    <source>
        <dbReference type="SAM" id="Phobius"/>
    </source>
</evidence>
<feature type="transmembrane region" description="Helical" evidence="9">
    <location>
        <begin position="289"/>
        <end position="310"/>
    </location>
</feature>
<dbReference type="Pfam" id="PF00001">
    <property type="entry name" value="7tm_1"/>
    <property type="match status" value="1"/>
</dbReference>
<feature type="transmembrane region" description="Helical" evidence="9">
    <location>
        <begin position="53"/>
        <end position="80"/>
    </location>
</feature>
<keyword evidence="6 9" id="KW-0472">Membrane</keyword>
<comment type="similarity">
    <text evidence="8">Belongs to the G-protein coupled receptor 1 family.</text>
</comment>
<evidence type="ECO:0000256" key="5">
    <source>
        <dbReference type="ARBA" id="ARBA00022989"/>
    </source>
</evidence>
<dbReference type="Gene3D" id="1.20.1070.10">
    <property type="entry name" value="Rhodopsin 7-helix transmembrane proteins"/>
    <property type="match status" value="1"/>
</dbReference>
<dbReference type="PRINTS" id="PR00751">
    <property type="entry name" value="THYROLIBRINR"/>
</dbReference>
<dbReference type="InterPro" id="IPR002120">
    <property type="entry name" value="TRH_rcpt_1"/>
</dbReference>
<protein>
    <recommendedName>
        <fullName evidence="3">Thyrotropin-releasing hormone receptor</fullName>
    </recommendedName>
    <alternativeName>
        <fullName evidence="7">Thyroliberin receptor</fullName>
    </alternativeName>
</protein>